<evidence type="ECO:0000313" key="1">
    <source>
        <dbReference type="EMBL" id="GAG29470.1"/>
    </source>
</evidence>
<accession>X0WFP6</accession>
<comment type="caution">
    <text evidence="1">The sequence shown here is derived from an EMBL/GenBank/DDBJ whole genome shotgun (WGS) entry which is preliminary data.</text>
</comment>
<reference evidence="1" key="1">
    <citation type="journal article" date="2014" name="Front. Microbiol.">
        <title>High frequency of phylogenetically diverse reductive dehalogenase-homologous genes in deep subseafloor sedimentary metagenomes.</title>
        <authorList>
            <person name="Kawai M."/>
            <person name="Futagami T."/>
            <person name="Toyoda A."/>
            <person name="Takaki Y."/>
            <person name="Nishi S."/>
            <person name="Hori S."/>
            <person name="Arai W."/>
            <person name="Tsubouchi T."/>
            <person name="Morono Y."/>
            <person name="Uchiyama I."/>
            <person name="Ito T."/>
            <person name="Fujiyama A."/>
            <person name="Inagaki F."/>
            <person name="Takami H."/>
        </authorList>
    </citation>
    <scope>NUCLEOTIDE SEQUENCE</scope>
    <source>
        <strain evidence="1">Expedition CK06-06</strain>
    </source>
</reference>
<organism evidence="1">
    <name type="scientific">marine sediment metagenome</name>
    <dbReference type="NCBI Taxonomy" id="412755"/>
    <lineage>
        <taxon>unclassified sequences</taxon>
        <taxon>metagenomes</taxon>
        <taxon>ecological metagenomes</taxon>
    </lineage>
</organism>
<dbReference type="EMBL" id="BARS01046427">
    <property type="protein sequence ID" value="GAG29470.1"/>
    <property type="molecule type" value="Genomic_DNA"/>
</dbReference>
<gene>
    <name evidence="1" type="ORF">S01H1_69890</name>
</gene>
<evidence type="ECO:0008006" key="2">
    <source>
        <dbReference type="Google" id="ProtNLM"/>
    </source>
</evidence>
<sequence length="134" mass="15596">MTWHYSERSLSFLDSCDPRLRALFREALEYQDITIVSGKRGEAEQNELVRVGRSERVYPRSKHNAEPWSLAVDAMPYPVDYNDRERITLFAGFIKGLAAGKFNVRIRWGGDWDGDWSTRDNVFDDLGHFELLPK</sequence>
<dbReference type="InterPro" id="IPR009045">
    <property type="entry name" value="Zn_M74/Hedgehog-like"/>
</dbReference>
<dbReference type="SUPFAM" id="SSF55166">
    <property type="entry name" value="Hedgehog/DD-peptidase"/>
    <property type="match status" value="1"/>
</dbReference>
<protein>
    <recommendedName>
        <fullName evidence="2">Peptidase M15C domain-containing protein</fullName>
    </recommendedName>
</protein>
<proteinExistence type="predicted"/>
<dbReference type="AlphaFoldDB" id="X0WFP6"/>
<name>X0WFP6_9ZZZZ</name>
<dbReference type="Gene3D" id="3.30.1380.10">
    <property type="match status" value="1"/>
</dbReference>